<reference evidence="4 5" key="1">
    <citation type="submission" date="2008-02" db="EMBL/GenBank/DDBJ databases">
        <title>Annotation of Escherichia albertii TW07627.</title>
        <authorList>
            <person name="Sutton G."/>
            <person name="Whittam T.S."/>
            <person name="Sebastian Y."/>
        </authorList>
    </citation>
    <scope>NUCLEOTIDE SEQUENCE [LARGE SCALE GENOMIC DNA]</scope>
    <source>
        <strain evidence="4 5">TW07627</strain>
    </source>
</reference>
<gene>
    <name evidence="4" type="ORF">ESCAB7627_0793</name>
</gene>
<evidence type="ECO:0000313" key="5">
    <source>
        <dbReference type="Proteomes" id="UP000003042"/>
    </source>
</evidence>
<dbReference type="EMBL" id="ABKX01000001">
    <property type="protein sequence ID" value="EDS93849.1"/>
    <property type="molecule type" value="Genomic_DNA"/>
</dbReference>
<dbReference type="Pfam" id="PF00501">
    <property type="entry name" value="AMP-binding"/>
    <property type="match status" value="1"/>
</dbReference>
<dbReference type="RefSeq" id="WP_001238526.1">
    <property type="nucleotide sequence ID" value="NZ_CH991859.1"/>
</dbReference>
<keyword evidence="2 4" id="KW-0436">Ligase</keyword>
<name>A0ABC9NUF3_ESCAT</name>
<dbReference type="InterPro" id="IPR000873">
    <property type="entry name" value="AMP-dep_synth/lig_dom"/>
</dbReference>
<comment type="similarity">
    <text evidence="1">Belongs to the ATP-dependent AMP-binding enzyme family.</text>
</comment>
<accession>A0ABC9NUF3</accession>
<protein>
    <submittedName>
        <fullName evidence="4">AMP-dependent synthetase and ligase</fullName>
    </submittedName>
</protein>
<evidence type="ECO:0000313" key="4">
    <source>
        <dbReference type="EMBL" id="EDS93849.1"/>
    </source>
</evidence>
<dbReference type="SUPFAM" id="SSF56801">
    <property type="entry name" value="Acetyl-CoA synthetase-like"/>
    <property type="match status" value="1"/>
</dbReference>
<dbReference type="GO" id="GO:0016874">
    <property type="term" value="F:ligase activity"/>
    <property type="evidence" value="ECO:0007669"/>
    <property type="project" value="UniProtKB-KW"/>
</dbReference>
<organism evidence="4 5">
    <name type="scientific">Escherichia albertii (strain TW07627)</name>
    <dbReference type="NCBI Taxonomy" id="502347"/>
    <lineage>
        <taxon>Bacteria</taxon>
        <taxon>Pseudomonadati</taxon>
        <taxon>Pseudomonadota</taxon>
        <taxon>Gammaproteobacteria</taxon>
        <taxon>Enterobacterales</taxon>
        <taxon>Enterobacteriaceae</taxon>
        <taxon>Escherichia</taxon>
    </lineage>
</organism>
<evidence type="ECO:0000259" key="3">
    <source>
        <dbReference type="Pfam" id="PF00501"/>
    </source>
</evidence>
<dbReference type="AlphaFoldDB" id="A0ABC9NUF3"/>
<dbReference type="Proteomes" id="UP000003042">
    <property type="component" value="Unassembled WGS sequence"/>
</dbReference>
<feature type="domain" description="AMP-dependent synthetase/ligase" evidence="3">
    <location>
        <begin position="13"/>
        <end position="88"/>
    </location>
</feature>
<evidence type="ECO:0000256" key="2">
    <source>
        <dbReference type="ARBA" id="ARBA00022598"/>
    </source>
</evidence>
<dbReference type="Gene3D" id="3.40.50.980">
    <property type="match status" value="1"/>
</dbReference>
<evidence type="ECO:0000256" key="1">
    <source>
        <dbReference type="ARBA" id="ARBA00006432"/>
    </source>
</evidence>
<proteinExistence type="inferred from homology"/>
<comment type="caution">
    <text evidence="4">The sequence shown here is derived from an EMBL/GenBank/DDBJ whole genome shotgun (WGS) entry which is preliminary data.</text>
</comment>
<dbReference type="PANTHER" id="PTHR43201">
    <property type="entry name" value="ACYL-COA SYNTHETASE"/>
    <property type="match status" value="1"/>
</dbReference>
<dbReference type="PANTHER" id="PTHR43201:SF5">
    <property type="entry name" value="MEDIUM-CHAIN ACYL-COA LIGASE ACSF2, MITOCHONDRIAL"/>
    <property type="match status" value="1"/>
</dbReference>
<sequence length="93" mass="10162">MRLLSVTTGLCLDARVETQALETAIIDAQSGREVSWCDLNSRVDKIARGLLAKGLKKGDRLGIWAPNSIDWVTCFLAAAKTGIIALWVMLPTY</sequence>